<feature type="transmembrane region" description="Helical" evidence="1">
    <location>
        <begin position="9"/>
        <end position="28"/>
    </location>
</feature>
<evidence type="ECO:0000259" key="2">
    <source>
        <dbReference type="Pfam" id="PF02517"/>
    </source>
</evidence>
<dbReference type="EC" id="3.4.-.-" evidence="3"/>
<dbReference type="PANTHER" id="PTHR35797:SF1">
    <property type="entry name" value="PROTEASE"/>
    <property type="match status" value="1"/>
</dbReference>
<feature type="transmembrane region" description="Helical" evidence="1">
    <location>
        <begin position="218"/>
        <end position="238"/>
    </location>
</feature>
<keyword evidence="4" id="KW-1185">Reference proteome</keyword>
<dbReference type="InterPro" id="IPR042150">
    <property type="entry name" value="MmRce1-like"/>
</dbReference>
<feature type="transmembrane region" description="Helical" evidence="1">
    <location>
        <begin position="153"/>
        <end position="173"/>
    </location>
</feature>
<keyword evidence="1" id="KW-0812">Transmembrane</keyword>
<dbReference type="Proteomes" id="UP001180754">
    <property type="component" value="Unassembled WGS sequence"/>
</dbReference>
<sequence length="302" mass="32701">MSKTKRDRGVVAFLAITFGGTWVWLWVAHGVLGLSALNPLLQLPGFCVPGIAAVVVRRWVTREGFADAGLRLRPRAAWPYYLAAWLGPLALAAATMALAAVLGLWRPELSPLDELAPGMSRWTALLVLMLVVPLLTPVYWGEEFGWTSYLRPRLFGGRLVPSVVATGVIWAVWHYPLAFVGYTDFENMPLGLVIWTVSCLCQEVVLAWLFLRSRTVWVASLAHAGNNMVLFLLTGQLLGTGADGLGAIATMLLTTVPVAALAGWLAWRSRRGARALNAPPVRPVLHRAGESARGSGQEGCIG</sequence>
<dbReference type="PANTHER" id="PTHR35797">
    <property type="entry name" value="PROTEASE-RELATED"/>
    <property type="match status" value="1"/>
</dbReference>
<protein>
    <submittedName>
        <fullName evidence="3">CPBP family intramembrane glutamic endopeptidase</fullName>
        <ecNumber evidence="3">3.4.-.-</ecNumber>
    </submittedName>
</protein>
<reference evidence="3" key="1">
    <citation type="submission" date="2024-05" db="EMBL/GenBank/DDBJ databases">
        <title>30 novel species of actinomycetes from the DSMZ collection.</title>
        <authorList>
            <person name="Nouioui I."/>
        </authorList>
    </citation>
    <scope>NUCLEOTIDE SEQUENCE</scope>
    <source>
        <strain evidence="3">DSM 41529</strain>
    </source>
</reference>
<feature type="transmembrane region" description="Helical" evidence="1">
    <location>
        <begin position="122"/>
        <end position="141"/>
    </location>
</feature>
<comment type="caution">
    <text evidence="3">The sequence shown here is derived from an EMBL/GenBank/DDBJ whole genome shotgun (WGS) entry which is preliminary data.</text>
</comment>
<proteinExistence type="predicted"/>
<dbReference type="GO" id="GO:0016787">
    <property type="term" value="F:hydrolase activity"/>
    <property type="evidence" value="ECO:0007669"/>
    <property type="project" value="UniProtKB-KW"/>
</dbReference>
<dbReference type="EMBL" id="JAVRFD010000026">
    <property type="protein sequence ID" value="MDT0548448.1"/>
    <property type="molecule type" value="Genomic_DNA"/>
</dbReference>
<feature type="transmembrane region" description="Helical" evidence="1">
    <location>
        <begin position="244"/>
        <end position="267"/>
    </location>
</feature>
<name>A0ABU2XRA2_9ACTN</name>
<feature type="transmembrane region" description="Helical" evidence="1">
    <location>
        <begin position="40"/>
        <end position="60"/>
    </location>
</feature>
<dbReference type="Pfam" id="PF02517">
    <property type="entry name" value="Rce1-like"/>
    <property type="match status" value="1"/>
</dbReference>
<keyword evidence="1" id="KW-0472">Membrane</keyword>
<feature type="domain" description="CAAX prenyl protease 2/Lysostaphin resistance protein A-like" evidence="2">
    <location>
        <begin position="125"/>
        <end position="229"/>
    </location>
</feature>
<organism evidence="3 4">
    <name type="scientific">Streptomyces lonegramiae</name>
    <dbReference type="NCBI Taxonomy" id="3075524"/>
    <lineage>
        <taxon>Bacteria</taxon>
        <taxon>Bacillati</taxon>
        <taxon>Actinomycetota</taxon>
        <taxon>Actinomycetes</taxon>
        <taxon>Kitasatosporales</taxon>
        <taxon>Streptomycetaceae</taxon>
        <taxon>Streptomyces</taxon>
    </lineage>
</organism>
<evidence type="ECO:0000313" key="3">
    <source>
        <dbReference type="EMBL" id="MDT0548448.1"/>
    </source>
</evidence>
<gene>
    <name evidence="3" type="ORF">RND15_38005</name>
</gene>
<keyword evidence="3" id="KW-0378">Hydrolase</keyword>
<evidence type="ECO:0000256" key="1">
    <source>
        <dbReference type="SAM" id="Phobius"/>
    </source>
</evidence>
<dbReference type="RefSeq" id="WP_311729017.1">
    <property type="nucleotide sequence ID" value="NZ_JAVRFD010000026.1"/>
</dbReference>
<feature type="transmembrane region" description="Helical" evidence="1">
    <location>
        <begin position="80"/>
        <end position="102"/>
    </location>
</feature>
<feature type="transmembrane region" description="Helical" evidence="1">
    <location>
        <begin position="193"/>
        <end position="211"/>
    </location>
</feature>
<evidence type="ECO:0000313" key="4">
    <source>
        <dbReference type="Proteomes" id="UP001180754"/>
    </source>
</evidence>
<keyword evidence="1" id="KW-1133">Transmembrane helix</keyword>
<dbReference type="InterPro" id="IPR003675">
    <property type="entry name" value="Rce1/LyrA-like_dom"/>
</dbReference>
<accession>A0ABU2XRA2</accession>